<proteinExistence type="predicted"/>
<name>A0ABQ4VDF8_9MYCO</name>
<evidence type="ECO:0000313" key="2">
    <source>
        <dbReference type="EMBL" id="GJF19521.1"/>
    </source>
</evidence>
<comment type="caution">
    <text evidence="2">The sequence shown here is derived from an EMBL/GenBank/DDBJ whole genome shotgun (WGS) entry which is preliminary data.</text>
</comment>
<protein>
    <recommendedName>
        <fullName evidence="4">Terminase</fullName>
    </recommendedName>
</protein>
<reference evidence="2 3" key="1">
    <citation type="submission" date="2021-08" db="EMBL/GenBank/DDBJ databases">
        <title>Draft genome sequence of Mycolicibacterium sp. NGTWS1702 strain.</title>
        <authorList>
            <person name="Matsumoto M."/>
            <person name="Tang B.C.C."/>
            <person name="Machida Y."/>
            <person name="Matoyama H."/>
            <person name="Kishihara T."/>
            <person name="Sato S."/>
            <person name="Kondo I."/>
            <person name="Sano M."/>
            <person name="Kato G."/>
        </authorList>
    </citation>
    <scope>NUCLEOTIDE SEQUENCE [LARGE SCALE GENOMIC DNA]</scope>
    <source>
        <strain evidence="2 3">NGTWSNA01</strain>
    </source>
</reference>
<evidence type="ECO:0000313" key="3">
    <source>
        <dbReference type="Proteomes" id="UP001060504"/>
    </source>
</evidence>
<evidence type="ECO:0000256" key="1">
    <source>
        <dbReference type="SAM" id="MobiDB-lite"/>
    </source>
</evidence>
<feature type="region of interest" description="Disordered" evidence="1">
    <location>
        <begin position="100"/>
        <end position="127"/>
    </location>
</feature>
<accession>A0ABQ4VDF8</accession>
<feature type="compositionally biased region" description="Low complexity" evidence="1">
    <location>
        <begin position="102"/>
        <end position="115"/>
    </location>
</feature>
<dbReference type="Proteomes" id="UP001060504">
    <property type="component" value="Unassembled WGS sequence"/>
</dbReference>
<organism evidence="2 3">
    <name type="scientific">Mycolicibacterium cyprinidarum</name>
    <dbReference type="NCBI Taxonomy" id="2860311"/>
    <lineage>
        <taxon>Bacteria</taxon>
        <taxon>Bacillati</taxon>
        <taxon>Actinomycetota</taxon>
        <taxon>Actinomycetes</taxon>
        <taxon>Mycobacteriales</taxon>
        <taxon>Mycobacteriaceae</taxon>
        <taxon>Mycolicibacterium</taxon>
    </lineage>
</organism>
<keyword evidence="3" id="KW-1185">Reference proteome</keyword>
<sequence length="127" mass="13499">MSDQHPQPAGLSADGAALWEAITGQAGEDRLTLDRRELAWLELAARTADELGKVERALRRSPATVQGSQGQPVPNPLLAEARAARAQIASLLGKLELYPPEASSSAGVPRSVAARRAARARWDQRGA</sequence>
<dbReference type="InterPro" id="IPR006448">
    <property type="entry name" value="Phage_term_ssu_P27"/>
</dbReference>
<dbReference type="Pfam" id="PF05119">
    <property type="entry name" value="Terminase_4"/>
    <property type="match status" value="1"/>
</dbReference>
<dbReference type="EMBL" id="BPRH01002950">
    <property type="protein sequence ID" value="GJF19521.1"/>
    <property type="molecule type" value="Genomic_DNA"/>
</dbReference>
<evidence type="ECO:0008006" key="4">
    <source>
        <dbReference type="Google" id="ProtNLM"/>
    </source>
</evidence>
<gene>
    <name evidence="2" type="ORF">NGTWS1702_28220</name>
</gene>